<dbReference type="PROSITE" id="PS51257">
    <property type="entry name" value="PROKAR_LIPOPROTEIN"/>
    <property type="match status" value="1"/>
</dbReference>
<dbReference type="InterPro" id="IPR001424">
    <property type="entry name" value="SOD_Cu_Zn_dom"/>
</dbReference>
<dbReference type="CDD" id="cd00305">
    <property type="entry name" value="Cu-Zn_Superoxide_Dismutase"/>
    <property type="match status" value="1"/>
</dbReference>
<comment type="cofactor">
    <cofactor evidence="2">
        <name>Zn(2+)</name>
        <dbReference type="ChEBI" id="CHEBI:29105"/>
    </cofactor>
    <text evidence="2">Binds 1 zinc ion per subunit.</text>
</comment>
<dbReference type="PRINTS" id="PR00068">
    <property type="entry name" value="CUZNDISMTASE"/>
</dbReference>
<protein>
    <recommendedName>
        <fullName evidence="2">Superoxide dismutase [Cu-Zn]</fullName>
        <ecNumber evidence="2">1.15.1.1</ecNumber>
    </recommendedName>
</protein>
<reference evidence="6" key="1">
    <citation type="journal article" date="2019" name="Int. J. Syst. Evol. Microbiol.">
        <title>The Global Catalogue of Microorganisms (GCM) 10K type strain sequencing project: providing services to taxonomists for standard genome sequencing and annotation.</title>
        <authorList>
            <consortium name="The Broad Institute Genomics Platform"/>
            <consortium name="The Broad Institute Genome Sequencing Center for Infectious Disease"/>
            <person name="Wu L."/>
            <person name="Ma J."/>
        </authorList>
    </citation>
    <scope>NUCLEOTIDE SEQUENCE [LARGE SCALE GENOMIC DNA]</scope>
    <source>
        <strain evidence="6">KCTC 42211</strain>
    </source>
</reference>
<keyword evidence="3" id="KW-0732">Signal</keyword>
<dbReference type="PROSITE" id="PS00332">
    <property type="entry name" value="SOD_CU_ZN_2"/>
    <property type="match status" value="1"/>
</dbReference>
<comment type="similarity">
    <text evidence="1 2">Belongs to the Cu-Zn superoxide dismutase family.</text>
</comment>
<dbReference type="InterPro" id="IPR036423">
    <property type="entry name" value="SOD-like_Cu/Zn_dom_sf"/>
</dbReference>
<keyword evidence="2" id="KW-0186">Copper</keyword>
<dbReference type="Proteomes" id="UP001595724">
    <property type="component" value="Unassembled WGS sequence"/>
</dbReference>
<keyword evidence="2" id="KW-0479">Metal-binding</keyword>
<feature type="domain" description="Superoxide dismutase copper/zinc binding" evidence="4">
    <location>
        <begin position="58"/>
        <end position="189"/>
    </location>
</feature>
<proteinExistence type="inferred from homology"/>
<dbReference type="Pfam" id="PF00080">
    <property type="entry name" value="Sod_Cu"/>
    <property type="match status" value="1"/>
</dbReference>
<dbReference type="EMBL" id="JBHRYF010000008">
    <property type="protein sequence ID" value="MFC3660429.1"/>
    <property type="molecule type" value="Genomic_DNA"/>
</dbReference>
<sequence>MRPRHHLLVVAAACALAACSTTGEKTAPTMSSPTPASPGTSAAKSAAVNLASASGSLVSGKLSLVPMGDGVHITGEIGGLGAGQTHAIHVHEKGDCSAADASSAGGHFNPAGSAHGRAGTAVHHAGDMDNIVANAQGLAKINIHLTGVTLGGGAANDIAGRAVIVHAAPDDYRSQPSGNAGARVACGIITPKM</sequence>
<dbReference type="PROSITE" id="PS00087">
    <property type="entry name" value="SOD_CU_ZN_1"/>
    <property type="match status" value="1"/>
</dbReference>
<keyword evidence="6" id="KW-1185">Reference proteome</keyword>
<dbReference type="InterPro" id="IPR018152">
    <property type="entry name" value="SOD_Cu/Zn_BS"/>
</dbReference>
<accession>A0ABV7UTW7</accession>
<feature type="signal peptide" evidence="3">
    <location>
        <begin position="1"/>
        <end position="17"/>
    </location>
</feature>
<dbReference type="PANTHER" id="PTHR10003">
    <property type="entry name" value="SUPEROXIDE DISMUTASE CU-ZN -RELATED"/>
    <property type="match status" value="1"/>
</dbReference>
<comment type="caution">
    <text evidence="5">The sequence shown here is derived from an EMBL/GenBank/DDBJ whole genome shotgun (WGS) entry which is preliminary data.</text>
</comment>
<feature type="chain" id="PRO_5046712846" description="Superoxide dismutase [Cu-Zn]" evidence="3">
    <location>
        <begin position="18"/>
        <end position="193"/>
    </location>
</feature>
<keyword evidence="2" id="KW-0862">Zinc</keyword>
<dbReference type="EC" id="1.15.1.1" evidence="2"/>
<evidence type="ECO:0000259" key="4">
    <source>
        <dbReference type="Pfam" id="PF00080"/>
    </source>
</evidence>
<evidence type="ECO:0000313" key="6">
    <source>
        <dbReference type="Proteomes" id="UP001595724"/>
    </source>
</evidence>
<gene>
    <name evidence="5" type="ORF">ACFOM9_10165</name>
</gene>
<dbReference type="InterPro" id="IPR024134">
    <property type="entry name" value="SOD_Cu/Zn_/chaperone"/>
</dbReference>
<evidence type="ECO:0000256" key="1">
    <source>
        <dbReference type="ARBA" id="ARBA00010457"/>
    </source>
</evidence>
<dbReference type="RefSeq" id="WP_386711008.1">
    <property type="nucleotide sequence ID" value="NZ_JBHRYF010000008.1"/>
</dbReference>
<evidence type="ECO:0000256" key="3">
    <source>
        <dbReference type="SAM" id="SignalP"/>
    </source>
</evidence>
<dbReference type="Gene3D" id="2.60.40.200">
    <property type="entry name" value="Superoxide dismutase, copper/zinc binding domain"/>
    <property type="match status" value="1"/>
</dbReference>
<organism evidence="5 6">
    <name type="scientific">Luteimonas notoginsengisoli</name>
    <dbReference type="NCBI Taxonomy" id="1578200"/>
    <lineage>
        <taxon>Bacteria</taxon>
        <taxon>Pseudomonadati</taxon>
        <taxon>Pseudomonadota</taxon>
        <taxon>Gammaproteobacteria</taxon>
        <taxon>Lysobacterales</taxon>
        <taxon>Lysobacteraceae</taxon>
        <taxon>Luteimonas</taxon>
    </lineage>
</organism>
<evidence type="ECO:0000313" key="5">
    <source>
        <dbReference type="EMBL" id="MFC3660429.1"/>
    </source>
</evidence>
<keyword evidence="2" id="KW-0560">Oxidoreductase</keyword>
<comment type="function">
    <text evidence="2">Destroys radicals which are normally produced within the cells and which are toxic to biological systems.</text>
</comment>
<dbReference type="SUPFAM" id="SSF49329">
    <property type="entry name" value="Cu,Zn superoxide dismutase-like"/>
    <property type="match status" value="1"/>
</dbReference>
<evidence type="ECO:0000256" key="2">
    <source>
        <dbReference type="RuleBase" id="RU000393"/>
    </source>
</evidence>
<comment type="cofactor">
    <cofactor evidence="2">
        <name>Cu cation</name>
        <dbReference type="ChEBI" id="CHEBI:23378"/>
    </cofactor>
    <text evidence="2">Binds 1 copper ion per subunit.</text>
</comment>
<comment type="catalytic activity">
    <reaction evidence="2">
        <text>2 superoxide + 2 H(+) = H2O2 + O2</text>
        <dbReference type="Rhea" id="RHEA:20696"/>
        <dbReference type="ChEBI" id="CHEBI:15378"/>
        <dbReference type="ChEBI" id="CHEBI:15379"/>
        <dbReference type="ChEBI" id="CHEBI:16240"/>
        <dbReference type="ChEBI" id="CHEBI:18421"/>
        <dbReference type="EC" id="1.15.1.1"/>
    </reaction>
</comment>
<name>A0ABV7UTW7_9GAMM</name>